<dbReference type="AlphaFoldDB" id="A0A4P7PSJ1"/>
<dbReference type="PANTHER" id="PTHR34203:SF15">
    <property type="entry name" value="SLL1173 PROTEIN"/>
    <property type="match status" value="1"/>
</dbReference>
<dbReference type="Pfam" id="PF05050">
    <property type="entry name" value="Methyltransf_21"/>
    <property type="match status" value="1"/>
</dbReference>
<evidence type="ECO:0000259" key="1">
    <source>
        <dbReference type="Pfam" id="PF05050"/>
    </source>
</evidence>
<protein>
    <recommendedName>
        <fullName evidence="1">Methyltransferase FkbM domain-containing protein</fullName>
    </recommendedName>
</protein>
<dbReference type="KEGG" id="fsn:GS03_01396"/>
<dbReference type="NCBIfam" id="TIGR01444">
    <property type="entry name" value="fkbM_fam"/>
    <property type="match status" value="1"/>
</dbReference>
<dbReference type="InterPro" id="IPR029063">
    <property type="entry name" value="SAM-dependent_MTases_sf"/>
</dbReference>
<dbReference type="SUPFAM" id="SSF53335">
    <property type="entry name" value="S-adenosyl-L-methionine-dependent methyltransferases"/>
    <property type="match status" value="1"/>
</dbReference>
<dbReference type="PANTHER" id="PTHR34203">
    <property type="entry name" value="METHYLTRANSFERASE, FKBM FAMILY PROTEIN"/>
    <property type="match status" value="1"/>
</dbReference>
<dbReference type="EMBL" id="CP038810">
    <property type="protein sequence ID" value="QBZ97898.1"/>
    <property type="molecule type" value="Genomic_DNA"/>
</dbReference>
<reference evidence="2 3" key="1">
    <citation type="submission" date="2019-04" db="EMBL/GenBank/DDBJ databases">
        <title>Flavobacterium sp. GS03.</title>
        <authorList>
            <person name="Kim H."/>
        </authorList>
    </citation>
    <scope>NUCLEOTIDE SEQUENCE [LARGE SCALE GENOMIC DNA]</scope>
    <source>
        <strain evidence="2 3">GS03</strain>
    </source>
</reference>
<dbReference type="OrthoDB" id="9812600at2"/>
<evidence type="ECO:0000313" key="2">
    <source>
        <dbReference type="EMBL" id="QBZ97898.1"/>
    </source>
</evidence>
<dbReference type="RefSeq" id="WP_136151829.1">
    <property type="nucleotide sequence ID" value="NZ_CP038810.1"/>
</dbReference>
<dbReference type="Gene3D" id="3.40.50.150">
    <property type="entry name" value="Vaccinia Virus protein VP39"/>
    <property type="match status" value="1"/>
</dbReference>
<proteinExistence type="predicted"/>
<feature type="domain" description="Methyltransferase FkbM" evidence="1">
    <location>
        <begin position="114"/>
        <end position="271"/>
    </location>
</feature>
<dbReference type="InterPro" id="IPR052514">
    <property type="entry name" value="SAM-dependent_MTase"/>
</dbReference>
<dbReference type="Proteomes" id="UP000296862">
    <property type="component" value="Chromosome"/>
</dbReference>
<sequence>MQKLFQLYRLDFFNGILVLKYLLKRILHFKTSEKEKQINEYYFHLITFNGFLKQENEKDFVANYPDFGATIKLRKRPSSDLNVFAQIYQYQEYKPLVAAFQKHFPTDTMLNIIDAGSNIGLTSVYLAKHFSNSNFITIEPDSSNFDSVSYNLKANGVKNSIQIKGGLWSRNANLKLVKDFRDKKDWSIRVEETSEAADLKAFSISHLMQEHKFEMIDILKIDIEGSEKEVFTGAKADVSFLANTKCIAIEIHDEFDCREAIYSILKDYNFDFFESGELTIGINKNFAIK</sequence>
<name>A0A4P7PSJ1_9FLAO</name>
<keyword evidence="3" id="KW-1185">Reference proteome</keyword>
<gene>
    <name evidence="2" type="ORF">GS03_01396</name>
</gene>
<organism evidence="2 3">
    <name type="scientific">Flavobacterium sangjuense</name>
    <dbReference type="NCBI Taxonomy" id="2518177"/>
    <lineage>
        <taxon>Bacteria</taxon>
        <taxon>Pseudomonadati</taxon>
        <taxon>Bacteroidota</taxon>
        <taxon>Flavobacteriia</taxon>
        <taxon>Flavobacteriales</taxon>
        <taxon>Flavobacteriaceae</taxon>
        <taxon>Flavobacterium</taxon>
    </lineage>
</organism>
<evidence type="ECO:0000313" key="3">
    <source>
        <dbReference type="Proteomes" id="UP000296862"/>
    </source>
</evidence>
<dbReference type="InterPro" id="IPR006342">
    <property type="entry name" value="FkbM_mtfrase"/>
</dbReference>
<accession>A0A4P7PSJ1</accession>